<proteinExistence type="predicted"/>
<gene>
    <name evidence="2" type="ORF">DB88DRAFT_498775</name>
</gene>
<comment type="caution">
    <text evidence="2">The sequence shown here is derived from an EMBL/GenBank/DDBJ whole genome shotgun (WGS) entry which is preliminary data.</text>
</comment>
<reference evidence="2" key="1">
    <citation type="submission" date="2023-02" db="EMBL/GenBank/DDBJ databases">
        <title>Identification and recombinant expression of a fungal hydrolase from Papiliotrema laurentii that hydrolyzes apple cutin and clears colloidal polyester polyurethane.</title>
        <authorList>
            <consortium name="DOE Joint Genome Institute"/>
            <person name="Roman V.A."/>
            <person name="Bojanowski C."/>
            <person name="Crable B.R."/>
            <person name="Wagner D.N."/>
            <person name="Hung C.S."/>
            <person name="Nadeau L.J."/>
            <person name="Schratz L."/>
            <person name="Haridas S."/>
            <person name="Pangilinan J."/>
            <person name="Lipzen A."/>
            <person name="Na H."/>
            <person name="Yan M."/>
            <person name="Ng V."/>
            <person name="Grigoriev I.V."/>
            <person name="Spatafora J.W."/>
            <person name="Barlow D."/>
            <person name="Biffinger J."/>
            <person name="Kelley-Loughnane N."/>
            <person name="Varaljay V.A."/>
            <person name="Crookes-Goodson W.J."/>
        </authorList>
    </citation>
    <scope>NUCLEOTIDE SEQUENCE</scope>
    <source>
        <strain evidence="2">5307AH</strain>
    </source>
</reference>
<evidence type="ECO:0000313" key="2">
    <source>
        <dbReference type="EMBL" id="KAK1921663.1"/>
    </source>
</evidence>
<feature type="compositionally biased region" description="Polar residues" evidence="1">
    <location>
        <begin position="33"/>
        <end position="52"/>
    </location>
</feature>
<organism evidence="2 3">
    <name type="scientific">Papiliotrema laurentii</name>
    <name type="common">Cryptococcus laurentii</name>
    <dbReference type="NCBI Taxonomy" id="5418"/>
    <lineage>
        <taxon>Eukaryota</taxon>
        <taxon>Fungi</taxon>
        <taxon>Dikarya</taxon>
        <taxon>Basidiomycota</taxon>
        <taxon>Agaricomycotina</taxon>
        <taxon>Tremellomycetes</taxon>
        <taxon>Tremellales</taxon>
        <taxon>Rhynchogastremaceae</taxon>
        <taxon>Papiliotrema</taxon>
    </lineage>
</organism>
<keyword evidence="3" id="KW-1185">Reference proteome</keyword>
<dbReference type="Proteomes" id="UP001182556">
    <property type="component" value="Unassembled WGS sequence"/>
</dbReference>
<sequence length="210" mass="23397">MGSGTSTRIQTTAPPSTGGGVNRDTYYYLPKTGTASSSPPVPSNATYQSSQIPKKDGKPQLWWHLVVPSGKDETTTVTADQTGQPDLKVLVLGSEGFVDCLTRKGFTVEKMLGDVRDSFANNPAETMWTTKHTQREHYEKQLTGWLEAKGLDKELTVTRMHRRLVDGGWDWEHFVEECVKSNQLGVRRAKQVNVSEQTESHDGEVQTERT</sequence>
<feature type="compositionally biased region" description="Polar residues" evidence="1">
    <location>
        <begin position="1"/>
        <end position="15"/>
    </location>
</feature>
<accession>A0AAD9CWF0</accession>
<protein>
    <submittedName>
        <fullName evidence="2">Uncharacterized protein</fullName>
    </submittedName>
</protein>
<dbReference type="AlphaFoldDB" id="A0AAD9CWF0"/>
<name>A0AAD9CWF0_PAPLA</name>
<dbReference type="EMBL" id="JAODAN010000010">
    <property type="protein sequence ID" value="KAK1921663.1"/>
    <property type="molecule type" value="Genomic_DNA"/>
</dbReference>
<feature type="region of interest" description="Disordered" evidence="1">
    <location>
        <begin position="1"/>
        <end position="55"/>
    </location>
</feature>
<evidence type="ECO:0000313" key="3">
    <source>
        <dbReference type="Proteomes" id="UP001182556"/>
    </source>
</evidence>
<evidence type="ECO:0000256" key="1">
    <source>
        <dbReference type="SAM" id="MobiDB-lite"/>
    </source>
</evidence>